<dbReference type="Pfam" id="PF06182">
    <property type="entry name" value="ABC2_membrane_6"/>
    <property type="match status" value="1"/>
</dbReference>
<evidence type="ECO:0000313" key="3">
    <source>
        <dbReference type="Proteomes" id="UP001164909"/>
    </source>
</evidence>
<name>A0ABY7BQX3_9FIRM</name>
<protein>
    <submittedName>
        <fullName evidence="2">ABC-2 family transporter protein</fullName>
    </submittedName>
</protein>
<feature type="transmembrane region" description="Helical" evidence="1">
    <location>
        <begin position="29"/>
        <end position="46"/>
    </location>
</feature>
<feature type="transmembrane region" description="Helical" evidence="1">
    <location>
        <begin position="117"/>
        <end position="136"/>
    </location>
</feature>
<keyword evidence="1" id="KW-0812">Transmembrane</keyword>
<reference evidence="2" key="1">
    <citation type="submission" date="2022-12" db="EMBL/GenBank/DDBJ databases">
        <authorList>
            <person name="Bing R.G."/>
            <person name="Willard D.J."/>
            <person name="Manesh M.J.H."/>
            <person name="Laemthong T."/>
            <person name="Crosby J.R."/>
            <person name="Kelly R.M."/>
        </authorList>
    </citation>
    <scope>NUCLEOTIDE SEQUENCE</scope>
    <source>
        <strain evidence="2">DSM 8990</strain>
    </source>
</reference>
<gene>
    <name evidence="2" type="ORF">OTK00_000394</name>
</gene>
<evidence type="ECO:0000313" key="2">
    <source>
        <dbReference type="EMBL" id="WAM34215.1"/>
    </source>
</evidence>
<evidence type="ECO:0000256" key="1">
    <source>
        <dbReference type="SAM" id="Phobius"/>
    </source>
</evidence>
<feature type="transmembrane region" description="Helical" evidence="1">
    <location>
        <begin position="143"/>
        <end position="163"/>
    </location>
</feature>
<dbReference type="EMBL" id="CP113865">
    <property type="protein sequence ID" value="WAM34215.1"/>
    <property type="molecule type" value="Genomic_DNA"/>
</dbReference>
<dbReference type="InterPro" id="IPR010390">
    <property type="entry name" value="ABC-2_transporter-like"/>
</dbReference>
<proteinExistence type="predicted"/>
<feature type="transmembrane region" description="Helical" evidence="1">
    <location>
        <begin position="255"/>
        <end position="273"/>
    </location>
</feature>
<organism evidence="2 3">
    <name type="scientific">Caldicellulosiruptor morganii</name>
    <dbReference type="NCBI Taxonomy" id="1387555"/>
    <lineage>
        <taxon>Bacteria</taxon>
        <taxon>Bacillati</taxon>
        <taxon>Bacillota</taxon>
        <taxon>Bacillota incertae sedis</taxon>
        <taxon>Caldicellulosiruptorales</taxon>
        <taxon>Caldicellulosiruptoraceae</taxon>
        <taxon>Caldicellulosiruptor</taxon>
    </lineage>
</organism>
<dbReference type="PANTHER" id="PTHR36832:SF1">
    <property type="entry name" value="SLR1174 PROTEIN"/>
    <property type="match status" value="1"/>
</dbReference>
<keyword evidence="1" id="KW-0472">Membrane</keyword>
<dbReference type="Proteomes" id="UP001164909">
    <property type="component" value="Chromosome"/>
</dbReference>
<sequence>MNLKYKFEKCFYISYYAFKQSSTYWMNNFLSMLSSIIFIAIVYYMWTAVYSSTDNFNFIALNKTTTYVCVITIINQIISRNTEMEIGAKVISGNISIDLIRPINFFGYLFFNRVGVVFFNFVFSIIPLIFTAKVIFKIDIIKDIFTLVITITSVLLSFILVYMFEFLVGLVSFWTTQVFGVSILKSSLINLLAGLTVPLTFYPESIQKILINLPFQAMYNIPASIYSGLTYRVNVFQHLLIVLGINSVAKYLLEQIIWIFIFSLITFLCWRIVNKKIVIQGG</sequence>
<keyword evidence="3" id="KW-1185">Reference proteome</keyword>
<keyword evidence="1" id="KW-1133">Transmembrane helix</keyword>
<dbReference type="PANTHER" id="PTHR36832">
    <property type="entry name" value="SLR1174 PROTEIN-RELATED"/>
    <property type="match status" value="1"/>
</dbReference>
<accession>A0ABY7BQX3</accession>
<feature type="transmembrane region" description="Helical" evidence="1">
    <location>
        <begin position="183"/>
        <end position="202"/>
    </location>
</feature>
<dbReference type="RefSeq" id="WP_045170457.1">
    <property type="nucleotide sequence ID" value="NZ_CP113865.1"/>
</dbReference>